<dbReference type="Pfam" id="PF03715">
    <property type="entry name" value="Noc2"/>
    <property type="match status" value="1"/>
</dbReference>
<dbReference type="PANTHER" id="PTHR12687:SF4">
    <property type="entry name" value="NUCLEOLAR COMPLEX PROTEIN 2 HOMOLOG"/>
    <property type="match status" value="1"/>
</dbReference>
<feature type="compositionally biased region" description="Basic residues" evidence="4">
    <location>
        <begin position="19"/>
        <end position="42"/>
    </location>
</feature>
<reference evidence="5" key="1">
    <citation type="journal article" date="2020" name="Stud. Mycol.">
        <title>101 Dothideomycetes genomes: a test case for predicting lifestyles and emergence of pathogens.</title>
        <authorList>
            <person name="Haridas S."/>
            <person name="Albert R."/>
            <person name="Binder M."/>
            <person name="Bloem J."/>
            <person name="Labutti K."/>
            <person name="Salamov A."/>
            <person name="Andreopoulos B."/>
            <person name="Baker S."/>
            <person name="Barry K."/>
            <person name="Bills G."/>
            <person name="Bluhm B."/>
            <person name="Cannon C."/>
            <person name="Castanera R."/>
            <person name="Culley D."/>
            <person name="Daum C."/>
            <person name="Ezra D."/>
            <person name="Gonzalez J."/>
            <person name="Henrissat B."/>
            <person name="Kuo A."/>
            <person name="Liang C."/>
            <person name="Lipzen A."/>
            <person name="Lutzoni F."/>
            <person name="Magnuson J."/>
            <person name="Mondo S."/>
            <person name="Nolan M."/>
            <person name="Ohm R."/>
            <person name="Pangilinan J."/>
            <person name="Park H.-J."/>
            <person name="Ramirez L."/>
            <person name="Alfaro M."/>
            <person name="Sun H."/>
            <person name="Tritt A."/>
            <person name="Yoshinaga Y."/>
            <person name="Zwiers L.-H."/>
            <person name="Turgeon B."/>
            <person name="Goodwin S."/>
            <person name="Spatafora J."/>
            <person name="Crous P."/>
            <person name="Grigoriev I."/>
        </authorList>
    </citation>
    <scope>NUCLEOTIDE SEQUENCE</scope>
    <source>
        <strain evidence="5">CBS 133067</strain>
    </source>
</reference>
<gene>
    <name evidence="5" type="ORF">NA57DRAFT_64912</name>
</gene>
<dbReference type="InterPro" id="IPR016024">
    <property type="entry name" value="ARM-type_fold"/>
</dbReference>
<dbReference type="GO" id="GO:0030690">
    <property type="term" value="C:Noc1p-Noc2p complex"/>
    <property type="evidence" value="ECO:0007669"/>
    <property type="project" value="TreeGrafter"/>
</dbReference>
<feature type="region of interest" description="Disordered" evidence="4">
    <location>
        <begin position="180"/>
        <end position="216"/>
    </location>
</feature>
<comment type="caution">
    <text evidence="5">The sequence shown here is derived from an EMBL/GenBank/DDBJ whole genome shotgun (WGS) entry which is preliminary data.</text>
</comment>
<evidence type="ECO:0000256" key="2">
    <source>
        <dbReference type="ARBA" id="ARBA00005907"/>
    </source>
</evidence>
<dbReference type="Proteomes" id="UP000799772">
    <property type="component" value="Unassembled WGS sequence"/>
</dbReference>
<feature type="region of interest" description="Disordered" evidence="4">
    <location>
        <begin position="1"/>
        <end position="163"/>
    </location>
</feature>
<evidence type="ECO:0000256" key="1">
    <source>
        <dbReference type="ARBA" id="ARBA00004123"/>
    </source>
</evidence>
<dbReference type="OrthoDB" id="10266662at2759"/>
<dbReference type="AlphaFoldDB" id="A0A9P4IG16"/>
<feature type="compositionally biased region" description="Basic residues" evidence="4">
    <location>
        <begin position="92"/>
        <end position="104"/>
    </location>
</feature>
<evidence type="ECO:0000256" key="3">
    <source>
        <dbReference type="ARBA" id="ARBA00023242"/>
    </source>
</evidence>
<dbReference type="GO" id="GO:0030691">
    <property type="term" value="C:Noc2p-Noc3p complex"/>
    <property type="evidence" value="ECO:0007669"/>
    <property type="project" value="TreeGrafter"/>
</dbReference>
<evidence type="ECO:0000313" key="5">
    <source>
        <dbReference type="EMBL" id="KAF2100304.1"/>
    </source>
</evidence>
<evidence type="ECO:0000256" key="4">
    <source>
        <dbReference type="SAM" id="MobiDB-lite"/>
    </source>
</evidence>
<feature type="compositionally biased region" description="Basic and acidic residues" evidence="4">
    <location>
        <begin position="730"/>
        <end position="752"/>
    </location>
</feature>
<comment type="subcellular location">
    <subcellularLocation>
        <location evidence="1">Nucleus</location>
    </subcellularLocation>
</comment>
<name>A0A9P4IG16_9PEZI</name>
<feature type="compositionally biased region" description="Acidic residues" evidence="4">
    <location>
        <begin position="761"/>
        <end position="800"/>
    </location>
</feature>
<evidence type="ECO:0000313" key="6">
    <source>
        <dbReference type="Proteomes" id="UP000799772"/>
    </source>
</evidence>
<sequence>MAQTKATKKFEKNHLKDTIKRRKEAAKIKQKKQVKEKRKARRAKEDGQAAEDDEEVEGGKAPSGKANGNTFADMSVDEFFQGGFDIPELPGKKKKGKVTGKRKRAEVDEQEDDAGSSSDEAQENGAIEEDDDDESEDDMEDHKQQLEALAKNDPEFYKHLQENDPELLEFTDDNELAGLQLSESEEDEPKAKKQKTGKKGRADDEDSFGEESSNEVTKEMVEKWHTGMKEHNSLRGMREIIMAFRAAVRSNEDDGKEYKYSVSNPDVYHELLVTAMADIPTVVAHHLPTKETASGKVRVPTSSKKYSTLTPILKTHANSLQYLLSTLSDAATLKLTLSSILPLLPYLLSLKKLIRELCRTIATIWSSPAHNDATRIAAFLVLRRLTVLSDPGIRENILKISYQSLIQGSRATTTHTLAGVNLMKNSAVELWGLVDSSQAYTMAFNFIRQLAIHLRTSIISKEKESYKTIYNWQFMHSLDFWSRALSTHCNTLLEAETGKQSSLRPLIYPLVQITLGAMRLVPSPAYFPLRFQLIRSLIRVAKSTDTYIPLAPALLEVLSSPECKKAPKPASLRPVEWDTSIRISKTYLRTRVWQDGLGEQAVELLGEWAGMWAKSVAFPELMLPVTVMLKRWLKDVSGNKYKQHAGFKGKGKAKDTGGNKNSKMNSAVALLVQKFESNARWIEERRAKIDFAPNDRAGVEGFLKEELWEKSPLGAYLAGQRKVREDRAKVVEQGRQADERKRKEERGGEAVSRRAAPTDAFEAEDQEEDDDEGPDENEDDDAMNVSDEDEVIEVSEAEDD</sequence>
<dbReference type="EMBL" id="ML978124">
    <property type="protein sequence ID" value="KAF2100304.1"/>
    <property type="molecule type" value="Genomic_DNA"/>
</dbReference>
<dbReference type="GO" id="GO:0042273">
    <property type="term" value="P:ribosomal large subunit biogenesis"/>
    <property type="evidence" value="ECO:0007669"/>
    <property type="project" value="TreeGrafter"/>
</dbReference>
<feature type="region of interest" description="Disordered" evidence="4">
    <location>
        <begin position="730"/>
        <end position="800"/>
    </location>
</feature>
<comment type="similarity">
    <text evidence="2">Belongs to the NOC2 family.</text>
</comment>
<feature type="compositionally biased region" description="Basic and acidic residues" evidence="4">
    <location>
        <begin position="140"/>
        <end position="162"/>
    </location>
</feature>
<feature type="compositionally biased region" description="Basic and acidic residues" evidence="4">
    <location>
        <begin position="8"/>
        <end position="18"/>
    </location>
</feature>
<keyword evidence="6" id="KW-1185">Reference proteome</keyword>
<feature type="compositionally biased region" description="Acidic residues" evidence="4">
    <location>
        <begin position="203"/>
        <end position="213"/>
    </location>
</feature>
<organism evidence="5 6">
    <name type="scientific">Rhizodiscina lignyota</name>
    <dbReference type="NCBI Taxonomy" id="1504668"/>
    <lineage>
        <taxon>Eukaryota</taxon>
        <taxon>Fungi</taxon>
        <taxon>Dikarya</taxon>
        <taxon>Ascomycota</taxon>
        <taxon>Pezizomycotina</taxon>
        <taxon>Dothideomycetes</taxon>
        <taxon>Pleosporomycetidae</taxon>
        <taxon>Aulographales</taxon>
        <taxon>Rhizodiscinaceae</taxon>
        <taxon>Rhizodiscina</taxon>
    </lineage>
</organism>
<keyword evidence="3" id="KW-0539">Nucleus</keyword>
<dbReference type="InterPro" id="IPR005343">
    <property type="entry name" value="Noc2"/>
</dbReference>
<dbReference type="GO" id="GO:0005730">
    <property type="term" value="C:nucleolus"/>
    <property type="evidence" value="ECO:0007669"/>
    <property type="project" value="TreeGrafter"/>
</dbReference>
<dbReference type="SUPFAM" id="SSF48371">
    <property type="entry name" value="ARM repeat"/>
    <property type="match status" value="1"/>
</dbReference>
<dbReference type="PANTHER" id="PTHR12687">
    <property type="entry name" value="NUCLEOLAR COMPLEX 2 AND RAD4-RELATED"/>
    <property type="match status" value="1"/>
</dbReference>
<feature type="compositionally biased region" description="Acidic residues" evidence="4">
    <location>
        <begin position="108"/>
        <end position="139"/>
    </location>
</feature>
<dbReference type="GO" id="GO:0005654">
    <property type="term" value="C:nucleoplasm"/>
    <property type="evidence" value="ECO:0007669"/>
    <property type="project" value="TreeGrafter"/>
</dbReference>
<accession>A0A9P4IG16</accession>
<protein>
    <submittedName>
        <fullName evidence="5">Noc2-domain-containing protein</fullName>
    </submittedName>
</protein>
<proteinExistence type="inferred from homology"/>